<feature type="transmembrane region" description="Helical" evidence="1">
    <location>
        <begin position="44"/>
        <end position="70"/>
    </location>
</feature>
<evidence type="ECO:0000313" key="2">
    <source>
        <dbReference type="EMBL" id="KAF9071297.1"/>
    </source>
</evidence>
<proteinExistence type="predicted"/>
<dbReference type="EMBL" id="JADNRY010000033">
    <property type="protein sequence ID" value="KAF9071297.1"/>
    <property type="molecule type" value="Genomic_DNA"/>
</dbReference>
<organism evidence="2 3">
    <name type="scientific">Rhodocollybia butyracea</name>
    <dbReference type="NCBI Taxonomy" id="206335"/>
    <lineage>
        <taxon>Eukaryota</taxon>
        <taxon>Fungi</taxon>
        <taxon>Dikarya</taxon>
        <taxon>Basidiomycota</taxon>
        <taxon>Agaricomycotina</taxon>
        <taxon>Agaricomycetes</taxon>
        <taxon>Agaricomycetidae</taxon>
        <taxon>Agaricales</taxon>
        <taxon>Marasmiineae</taxon>
        <taxon>Omphalotaceae</taxon>
        <taxon>Rhodocollybia</taxon>
    </lineage>
</organism>
<keyword evidence="3" id="KW-1185">Reference proteome</keyword>
<comment type="caution">
    <text evidence="2">The sequence shown here is derived from an EMBL/GenBank/DDBJ whole genome shotgun (WGS) entry which is preliminary data.</text>
</comment>
<dbReference type="Proteomes" id="UP000772434">
    <property type="component" value="Unassembled WGS sequence"/>
</dbReference>
<feature type="transmembrane region" description="Helical" evidence="1">
    <location>
        <begin position="82"/>
        <end position="101"/>
    </location>
</feature>
<feature type="transmembrane region" description="Helical" evidence="1">
    <location>
        <begin position="153"/>
        <end position="174"/>
    </location>
</feature>
<name>A0A9P5U9S3_9AGAR</name>
<accession>A0A9P5U9S3</accession>
<evidence type="ECO:0000313" key="3">
    <source>
        <dbReference type="Proteomes" id="UP000772434"/>
    </source>
</evidence>
<sequence>MASSPTHIQNVSYSHLQTSDDTPDCLSSGNSPLPLHVGTKGTTMGYFTILSCYIGAGVVAVINHIVFSEIKETIMGNHTKQFWVSLLQNIFPTAVALLLFASLKTCLSQAALYRLRSDTHSVALVSLITSPPGFLTTLKILLKSSLRHRILEWVILSGMAQAIAVTSIFVPGSLTIVSNPAQSTLLETSTIDLNTVSPTSSTANSVKLVLSDGTQKLIFGGPSPRWNRLLQQSLLSDNAPTWDTPAGEEIWPNNNASSNSSLLGFPFLLDNPDNPSLPIQEFTIYLSSSGFDKFSPTFDLYYIEGFNSTYYLMAGPGLNLSNYHPQGVHCGFQTATYEATTFISQGGQVSTTRVIEWSDSFPSGESGSEPLLGTNVTNVTMALLSIASVYVQVLNGSLTFDGFPEILPIQALNTPLFNITSTTSFGSSPGFLLSLSSDVGNLADGLQSLLGNSTLALVGEGIATTWVNATVVPDSLQYQYHPGKLALIYGIVFGVALLVVIDGLICLRANGTAANFDFQGIVEMTANSHGLHELAGLPEFADVPVRGTLGLSSSSTARPVLNSDWERKK</sequence>
<feature type="transmembrane region" description="Helical" evidence="1">
    <location>
        <begin position="486"/>
        <end position="507"/>
    </location>
</feature>
<keyword evidence="1" id="KW-1133">Transmembrane helix</keyword>
<dbReference type="OrthoDB" id="3158487at2759"/>
<keyword evidence="1" id="KW-0472">Membrane</keyword>
<reference evidence="2" key="1">
    <citation type="submission" date="2020-11" db="EMBL/GenBank/DDBJ databases">
        <authorList>
            <consortium name="DOE Joint Genome Institute"/>
            <person name="Ahrendt S."/>
            <person name="Riley R."/>
            <person name="Andreopoulos W."/>
            <person name="Labutti K."/>
            <person name="Pangilinan J."/>
            <person name="Ruiz-Duenas F.J."/>
            <person name="Barrasa J.M."/>
            <person name="Sanchez-Garcia M."/>
            <person name="Camarero S."/>
            <person name="Miyauchi S."/>
            <person name="Serrano A."/>
            <person name="Linde D."/>
            <person name="Babiker R."/>
            <person name="Drula E."/>
            <person name="Ayuso-Fernandez I."/>
            <person name="Pacheco R."/>
            <person name="Padilla G."/>
            <person name="Ferreira P."/>
            <person name="Barriuso J."/>
            <person name="Kellner H."/>
            <person name="Castanera R."/>
            <person name="Alfaro M."/>
            <person name="Ramirez L."/>
            <person name="Pisabarro A.G."/>
            <person name="Kuo A."/>
            <person name="Tritt A."/>
            <person name="Lipzen A."/>
            <person name="He G."/>
            <person name="Yan M."/>
            <person name="Ng V."/>
            <person name="Cullen D."/>
            <person name="Martin F."/>
            <person name="Rosso M.-N."/>
            <person name="Henrissat B."/>
            <person name="Hibbett D."/>
            <person name="Martinez A.T."/>
            <person name="Grigoriev I.V."/>
        </authorList>
    </citation>
    <scope>NUCLEOTIDE SEQUENCE</scope>
    <source>
        <strain evidence="2">AH 40177</strain>
    </source>
</reference>
<gene>
    <name evidence="2" type="ORF">BDP27DRAFT_1502812</name>
</gene>
<evidence type="ECO:0000256" key="1">
    <source>
        <dbReference type="SAM" id="Phobius"/>
    </source>
</evidence>
<protein>
    <submittedName>
        <fullName evidence="2">Uncharacterized protein</fullName>
    </submittedName>
</protein>
<keyword evidence="1" id="KW-0812">Transmembrane</keyword>
<feature type="transmembrane region" description="Helical" evidence="1">
    <location>
        <begin position="121"/>
        <end position="141"/>
    </location>
</feature>
<dbReference type="AlphaFoldDB" id="A0A9P5U9S3"/>